<dbReference type="EMBL" id="AZIM01001408">
    <property type="protein sequence ID" value="ETE67039.1"/>
    <property type="molecule type" value="Genomic_DNA"/>
</dbReference>
<comment type="caution">
    <text evidence="1">The sequence shown here is derived from an EMBL/GenBank/DDBJ whole genome shotgun (WGS) entry which is preliminary data.</text>
</comment>
<proteinExistence type="predicted"/>
<gene>
    <name evidence="1" type="ORF">L345_07173</name>
</gene>
<dbReference type="AlphaFoldDB" id="V8NXR7"/>
<dbReference type="OrthoDB" id="10264956at2759"/>
<dbReference type="SUPFAM" id="SSF102860">
    <property type="entry name" value="mRNA decapping enzyme DcpS N-terminal domain"/>
    <property type="match status" value="1"/>
</dbReference>
<evidence type="ECO:0000313" key="2">
    <source>
        <dbReference type="Proteomes" id="UP000018936"/>
    </source>
</evidence>
<name>V8NXR7_OPHHA</name>
<accession>V8NXR7</accession>
<feature type="non-terminal residue" evidence="1">
    <location>
        <position position="1"/>
    </location>
</feature>
<organism evidence="1 2">
    <name type="scientific">Ophiophagus hannah</name>
    <name type="common">King cobra</name>
    <name type="synonym">Naja hannah</name>
    <dbReference type="NCBI Taxonomy" id="8665"/>
    <lineage>
        <taxon>Eukaryota</taxon>
        <taxon>Metazoa</taxon>
        <taxon>Chordata</taxon>
        <taxon>Craniata</taxon>
        <taxon>Vertebrata</taxon>
        <taxon>Euteleostomi</taxon>
        <taxon>Lepidosauria</taxon>
        <taxon>Squamata</taxon>
        <taxon>Bifurcata</taxon>
        <taxon>Unidentata</taxon>
        <taxon>Episquamata</taxon>
        <taxon>Toxicofera</taxon>
        <taxon>Serpentes</taxon>
        <taxon>Colubroidea</taxon>
        <taxon>Elapidae</taxon>
        <taxon>Elapinae</taxon>
        <taxon>Ophiophagus</taxon>
    </lineage>
</organism>
<dbReference type="GO" id="GO:0000290">
    <property type="term" value="P:deadenylation-dependent decapping of nuclear-transcribed mRNA"/>
    <property type="evidence" value="ECO:0007669"/>
    <property type="project" value="InterPro"/>
</dbReference>
<dbReference type="InterPro" id="IPR011145">
    <property type="entry name" value="Scavenger_mRNA_decap_enz_N"/>
</dbReference>
<sequence>MHSRISRLCIGKNQVNSASGDKTDAVVILEKIPFQEENITELLKKHTGLQLQVSNDIYSTYHLFLPPELNENARVGLYISAFCLWQYEEAKLINGLLGDGVKK</sequence>
<reference evidence="1 2" key="1">
    <citation type="journal article" date="2013" name="Proc. Natl. Acad. Sci. U.S.A.">
        <title>The king cobra genome reveals dynamic gene evolution and adaptation in the snake venom system.</title>
        <authorList>
            <person name="Vonk F.J."/>
            <person name="Casewell N.R."/>
            <person name="Henkel C.V."/>
            <person name="Heimberg A.M."/>
            <person name="Jansen H.J."/>
            <person name="McCleary R.J."/>
            <person name="Kerkkamp H.M."/>
            <person name="Vos R.A."/>
            <person name="Guerreiro I."/>
            <person name="Calvete J.J."/>
            <person name="Wuster W."/>
            <person name="Woods A.E."/>
            <person name="Logan J.M."/>
            <person name="Harrison R.A."/>
            <person name="Castoe T.A."/>
            <person name="de Koning A.P."/>
            <person name="Pollock D.D."/>
            <person name="Yandell M."/>
            <person name="Calderon D."/>
            <person name="Renjifo C."/>
            <person name="Currier R.B."/>
            <person name="Salgado D."/>
            <person name="Pla D."/>
            <person name="Sanz L."/>
            <person name="Hyder A.S."/>
            <person name="Ribeiro J.M."/>
            <person name="Arntzen J.W."/>
            <person name="van den Thillart G.E."/>
            <person name="Boetzer M."/>
            <person name="Pirovano W."/>
            <person name="Dirks R.P."/>
            <person name="Spaink H.P."/>
            <person name="Duboule D."/>
            <person name="McGlinn E."/>
            <person name="Kini R.M."/>
            <person name="Richardson M.K."/>
        </authorList>
    </citation>
    <scope>NUCLEOTIDE SEQUENCE</scope>
    <source>
        <tissue evidence="1">Blood</tissue>
    </source>
</reference>
<keyword evidence="2" id="KW-1185">Reference proteome</keyword>
<protein>
    <submittedName>
        <fullName evidence="1">Uncharacterized protein</fullName>
    </submittedName>
</protein>
<evidence type="ECO:0000313" key="1">
    <source>
        <dbReference type="EMBL" id="ETE67039.1"/>
    </source>
</evidence>
<dbReference type="Gene3D" id="3.30.200.40">
    <property type="entry name" value="Scavenger mRNA decapping enzyme, N-terminal domain"/>
    <property type="match status" value="1"/>
</dbReference>
<dbReference type="Proteomes" id="UP000018936">
    <property type="component" value="Unassembled WGS sequence"/>
</dbReference>
<dbReference type="GO" id="GO:0016787">
    <property type="term" value="F:hydrolase activity"/>
    <property type="evidence" value="ECO:0007669"/>
    <property type="project" value="InterPro"/>
</dbReference>